<dbReference type="InterPro" id="IPR036318">
    <property type="entry name" value="FAD-bd_PCMH-like_sf"/>
</dbReference>
<dbReference type="Gene3D" id="3.30.465.10">
    <property type="match status" value="1"/>
</dbReference>
<evidence type="ECO:0000313" key="2">
    <source>
        <dbReference type="EMBL" id="MFC5827920.1"/>
    </source>
</evidence>
<protein>
    <submittedName>
        <fullName evidence="2">FAD-binding protein</fullName>
    </submittedName>
</protein>
<comment type="caution">
    <text evidence="2">The sequence shown here is derived from an EMBL/GenBank/DDBJ whole genome shotgun (WGS) entry which is preliminary data.</text>
</comment>
<dbReference type="SUPFAM" id="SSF56176">
    <property type="entry name" value="FAD-binding/transporter-associated domain-like"/>
    <property type="match status" value="1"/>
</dbReference>
<reference evidence="3" key="1">
    <citation type="journal article" date="2019" name="Int. J. Syst. Evol. Microbiol.">
        <title>The Global Catalogue of Microorganisms (GCM) 10K type strain sequencing project: providing services to taxonomists for standard genome sequencing and annotation.</title>
        <authorList>
            <consortium name="The Broad Institute Genomics Platform"/>
            <consortium name="The Broad Institute Genome Sequencing Center for Infectious Disease"/>
            <person name="Wu L."/>
            <person name="Ma J."/>
        </authorList>
    </citation>
    <scope>NUCLEOTIDE SEQUENCE [LARGE SCALE GENOMIC DNA]</scope>
    <source>
        <strain evidence="3">CCUG 53903</strain>
    </source>
</reference>
<dbReference type="RefSeq" id="WP_379517420.1">
    <property type="nucleotide sequence ID" value="NZ_JBHSPA010000031.1"/>
</dbReference>
<dbReference type="InterPro" id="IPR016169">
    <property type="entry name" value="FAD-bd_PCMH_sub2"/>
</dbReference>
<sequence length="458" mass="48895">METTQALLTGFGRTAPTRASVARPRSVHEVAELLAGPGARGVIARGLGSSYGDAAQCAGGLVIDCTGLPPSLRLDRNTGLCAVGGGTTLDALMRALLPRGWFVPVTPGTRQVTVGGAVAADVHGKNHHVDGSMGHHIRSLTLVLPGGEVRTVTPDSDPGLFWATVGGMGLTGVITRAVVQCVPVETSFLCVDTERTRNLDHTLEVMAATDDHHRYSVAWIDLTGRSAGRGVLTRGRHARRDELHRRERRDPLAFAPGRGLRAPGWVPPHLLNRLTVGAFNQAWYRRSPKLRRNEIQGIGSFFHPLDGVRGWNTLYGPRGLVQYQFVVPFGAEAALREAVARLSGAGVASFLAVLKRFGPGNPAPMSFPMPGWTLALDLPAADPRLGPLLAGLDELVAGAGGRVYLAKDSRMPAAVVARMYPRLPEWNAARQAADPEGLLVSDLARRLSLSARQEEVLS</sequence>
<accession>A0ABW1CTC5</accession>
<dbReference type="PANTHER" id="PTHR43762:SF1">
    <property type="entry name" value="D-ARABINONO-1,4-LACTONE OXIDASE"/>
    <property type="match status" value="1"/>
</dbReference>
<dbReference type="InterPro" id="IPR006094">
    <property type="entry name" value="Oxid_FAD_bind_N"/>
</dbReference>
<proteinExistence type="predicted"/>
<dbReference type="Pfam" id="PF01565">
    <property type="entry name" value="FAD_binding_4"/>
    <property type="match status" value="1"/>
</dbReference>
<dbReference type="PANTHER" id="PTHR43762">
    <property type="entry name" value="L-GULONOLACTONE OXIDASE"/>
    <property type="match status" value="1"/>
</dbReference>
<feature type="domain" description="FAD-binding PCMH-type" evidence="1">
    <location>
        <begin position="14"/>
        <end position="184"/>
    </location>
</feature>
<evidence type="ECO:0000259" key="1">
    <source>
        <dbReference type="PROSITE" id="PS51387"/>
    </source>
</evidence>
<dbReference type="EMBL" id="JBHSPA010000031">
    <property type="protein sequence ID" value="MFC5827920.1"/>
    <property type="molecule type" value="Genomic_DNA"/>
</dbReference>
<keyword evidence="3" id="KW-1185">Reference proteome</keyword>
<evidence type="ECO:0000313" key="3">
    <source>
        <dbReference type="Proteomes" id="UP001596058"/>
    </source>
</evidence>
<gene>
    <name evidence="2" type="ORF">ACFPZ3_29000</name>
</gene>
<name>A0ABW1CTC5_9ACTN</name>
<dbReference type="InterPro" id="IPR016166">
    <property type="entry name" value="FAD-bd_PCMH"/>
</dbReference>
<dbReference type="InterPro" id="IPR010031">
    <property type="entry name" value="FAD_lactone_oxidase-like"/>
</dbReference>
<dbReference type="Proteomes" id="UP001596058">
    <property type="component" value="Unassembled WGS sequence"/>
</dbReference>
<organism evidence="2 3">
    <name type="scientific">Nonomuraea insulae</name>
    <dbReference type="NCBI Taxonomy" id="1616787"/>
    <lineage>
        <taxon>Bacteria</taxon>
        <taxon>Bacillati</taxon>
        <taxon>Actinomycetota</taxon>
        <taxon>Actinomycetes</taxon>
        <taxon>Streptosporangiales</taxon>
        <taxon>Streptosporangiaceae</taxon>
        <taxon>Nonomuraea</taxon>
    </lineage>
</organism>
<dbReference type="PROSITE" id="PS51387">
    <property type="entry name" value="FAD_PCMH"/>
    <property type="match status" value="1"/>
</dbReference>